<dbReference type="SUPFAM" id="SSF53822">
    <property type="entry name" value="Periplasmic binding protein-like I"/>
    <property type="match status" value="1"/>
</dbReference>
<dbReference type="PANTHER" id="PTHR46847">
    <property type="entry name" value="D-ALLOSE-BINDING PERIPLASMIC PROTEIN-RELATED"/>
    <property type="match status" value="1"/>
</dbReference>
<sequence length="498" mass="55377">MRSRSVFLIIIFTFLTILIGMMFKSHLSEKPTVVIVLKDLDTQYWELVKAGAEQGFSDFGVNGKAVAASLGDVEGQKDLLKSILKEKPDLLIVSPLNSDIVPTLEGFNANSIPVLLLDTDNAWGNKTSYIGTNNINLGKMGGMLLATQLQPGNEVAILGGHISEERIKGAKLSLEAARVKIAIETFNLPNESGPVKEVMETILEDYPNIKGVFADTDIKALGALDAIEEYGLNIPVIGADGINEMLELIEEGILTGTVAQNPYDMGYLSVETAMKVLQGERVVEMVDTGVDIITKANASERLTFQQRVLEKLYLRFFSDTNSMKTFTYEFEMSADEGEREKYFPLKNGDFSTGLKNWESHVQGWDRQSNVSFAEENGKAKISIEHTGINPWDILLFQKDLTLEKGLTYVIEFDVNTSIDRKLELVIDNGADGGYHRYFEEIIQITTDPQTFSYEFEMPTTDVFEFKFLVGSVEGVVIENSHDIFIGNVRLEAKGAREN</sequence>
<dbReference type="InterPro" id="IPR003305">
    <property type="entry name" value="CenC_carb-bd"/>
</dbReference>
<gene>
    <name evidence="7" type="ORF">BKP37_02740</name>
</gene>
<dbReference type="GO" id="GO:0016798">
    <property type="term" value="F:hydrolase activity, acting on glycosyl bonds"/>
    <property type="evidence" value="ECO:0007669"/>
    <property type="project" value="InterPro"/>
</dbReference>
<evidence type="ECO:0000313" key="8">
    <source>
        <dbReference type="Proteomes" id="UP000179524"/>
    </source>
</evidence>
<dbReference type="InterPro" id="IPR025997">
    <property type="entry name" value="SBP_2_dom"/>
</dbReference>
<dbReference type="CDD" id="cd01536">
    <property type="entry name" value="PBP1_ABC_sugar_binding-like"/>
    <property type="match status" value="1"/>
</dbReference>
<evidence type="ECO:0000256" key="4">
    <source>
        <dbReference type="ARBA" id="ARBA00022801"/>
    </source>
</evidence>
<evidence type="ECO:0000256" key="1">
    <source>
        <dbReference type="ARBA" id="ARBA00004196"/>
    </source>
</evidence>
<dbReference type="InterPro" id="IPR008979">
    <property type="entry name" value="Galactose-bd-like_sf"/>
</dbReference>
<evidence type="ECO:0000256" key="2">
    <source>
        <dbReference type="ARBA" id="ARBA00007639"/>
    </source>
</evidence>
<comment type="similarity">
    <text evidence="2">Belongs to the bacterial solute-binding protein 2 family.</text>
</comment>
<evidence type="ECO:0008006" key="9">
    <source>
        <dbReference type="Google" id="ProtNLM"/>
    </source>
</evidence>
<dbReference type="EMBL" id="MLQR01000001">
    <property type="protein sequence ID" value="OIJ17435.1"/>
    <property type="molecule type" value="Genomic_DNA"/>
</dbReference>
<dbReference type="GO" id="GO:0030313">
    <property type="term" value="C:cell envelope"/>
    <property type="evidence" value="ECO:0007669"/>
    <property type="project" value="UniProtKB-SubCell"/>
</dbReference>
<keyword evidence="4" id="KW-0378">Hydrolase</keyword>
<comment type="caution">
    <text evidence="7">The sequence shown here is derived from an EMBL/GenBank/DDBJ whole genome shotgun (WGS) entry which is preliminary data.</text>
</comment>
<dbReference type="PANTHER" id="PTHR46847:SF1">
    <property type="entry name" value="D-ALLOSE-BINDING PERIPLASMIC PROTEIN-RELATED"/>
    <property type="match status" value="1"/>
</dbReference>
<dbReference type="InterPro" id="IPR028082">
    <property type="entry name" value="Peripla_BP_I"/>
</dbReference>
<dbReference type="AlphaFoldDB" id="A0A1S2M172"/>
<protein>
    <recommendedName>
        <fullName evidence="9">Periplasmic binding protein domain-containing protein</fullName>
    </recommendedName>
</protein>
<feature type="domain" description="CBM-cenC" evidence="5">
    <location>
        <begin position="345"/>
        <end position="466"/>
    </location>
</feature>
<keyword evidence="8" id="KW-1185">Reference proteome</keyword>
<keyword evidence="3" id="KW-0732">Signal</keyword>
<comment type="subcellular location">
    <subcellularLocation>
        <location evidence="1">Cell envelope</location>
    </subcellularLocation>
</comment>
<dbReference type="GO" id="GO:0030246">
    <property type="term" value="F:carbohydrate binding"/>
    <property type="evidence" value="ECO:0007669"/>
    <property type="project" value="UniProtKB-ARBA"/>
</dbReference>
<name>A0A1S2M172_9BACI</name>
<feature type="domain" description="Periplasmic binding protein" evidence="6">
    <location>
        <begin position="33"/>
        <end position="280"/>
    </location>
</feature>
<dbReference type="Pfam" id="PF13407">
    <property type="entry name" value="Peripla_BP_4"/>
    <property type="match status" value="1"/>
</dbReference>
<evidence type="ECO:0000313" key="7">
    <source>
        <dbReference type="EMBL" id="OIJ17435.1"/>
    </source>
</evidence>
<proteinExistence type="inferred from homology"/>
<accession>A0A1S2M172</accession>
<dbReference type="Gene3D" id="3.40.50.2300">
    <property type="match status" value="2"/>
</dbReference>
<dbReference type="Gene3D" id="2.60.120.260">
    <property type="entry name" value="Galactose-binding domain-like"/>
    <property type="match status" value="1"/>
</dbReference>
<organism evidence="7 8">
    <name type="scientific">Anaerobacillus alkalilacustris</name>
    <dbReference type="NCBI Taxonomy" id="393763"/>
    <lineage>
        <taxon>Bacteria</taxon>
        <taxon>Bacillati</taxon>
        <taxon>Bacillota</taxon>
        <taxon>Bacilli</taxon>
        <taxon>Bacillales</taxon>
        <taxon>Bacillaceae</taxon>
        <taxon>Anaerobacillus</taxon>
    </lineage>
</organism>
<reference evidence="7 8" key="1">
    <citation type="submission" date="2016-10" db="EMBL/GenBank/DDBJ databases">
        <title>Draft genome sequences of four alkaliphilic bacteria belonging to the Anaerobacillus genus.</title>
        <authorList>
            <person name="Bassil N.M."/>
            <person name="Lloyd J.R."/>
        </authorList>
    </citation>
    <scope>NUCLEOTIDE SEQUENCE [LARGE SCALE GENOMIC DNA]</scope>
    <source>
        <strain evidence="7 8">DSM 18345</strain>
    </source>
</reference>
<evidence type="ECO:0000259" key="6">
    <source>
        <dbReference type="Pfam" id="PF13407"/>
    </source>
</evidence>
<evidence type="ECO:0000259" key="5">
    <source>
        <dbReference type="Pfam" id="PF02018"/>
    </source>
</evidence>
<dbReference type="SUPFAM" id="SSF49785">
    <property type="entry name" value="Galactose-binding domain-like"/>
    <property type="match status" value="1"/>
</dbReference>
<evidence type="ECO:0000256" key="3">
    <source>
        <dbReference type="ARBA" id="ARBA00022729"/>
    </source>
</evidence>
<dbReference type="Pfam" id="PF02018">
    <property type="entry name" value="CBM_4_9"/>
    <property type="match status" value="1"/>
</dbReference>
<dbReference type="Proteomes" id="UP000179524">
    <property type="component" value="Unassembled WGS sequence"/>
</dbReference>
<dbReference type="OrthoDB" id="6196975at2"/>
<dbReference type="RefSeq" id="WP_071308160.1">
    <property type="nucleotide sequence ID" value="NZ_MLQR01000001.1"/>
</dbReference>